<evidence type="ECO:0000313" key="1">
    <source>
        <dbReference type="EMBL" id="KIO22347.1"/>
    </source>
</evidence>
<dbReference type="AlphaFoldDB" id="A0A0C3LM13"/>
<dbReference type="EMBL" id="KN823112">
    <property type="protein sequence ID" value="KIO22347.1"/>
    <property type="molecule type" value="Genomic_DNA"/>
</dbReference>
<evidence type="ECO:0000313" key="2">
    <source>
        <dbReference type="Proteomes" id="UP000054248"/>
    </source>
</evidence>
<proteinExistence type="predicted"/>
<name>A0A0C3LM13_9AGAM</name>
<dbReference type="Proteomes" id="UP000054248">
    <property type="component" value="Unassembled WGS sequence"/>
</dbReference>
<reference evidence="2" key="2">
    <citation type="submission" date="2015-01" db="EMBL/GenBank/DDBJ databases">
        <title>Evolutionary Origins and Diversification of the Mycorrhizal Mutualists.</title>
        <authorList>
            <consortium name="DOE Joint Genome Institute"/>
            <consortium name="Mycorrhizal Genomics Consortium"/>
            <person name="Kohler A."/>
            <person name="Kuo A."/>
            <person name="Nagy L.G."/>
            <person name="Floudas D."/>
            <person name="Copeland A."/>
            <person name="Barry K.W."/>
            <person name="Cichocki N."/>
            <person name="Veneault-Fourrey C."/>
            <person name="LaButti K."/>
            <person name="Lindquist E.A."/>
            <person name="Lipzen A."/>
            <person name="Lundell T."/>
            <person name="Morin E."/>
            <person name="Murat C."/>
            <person name="Riley R."/>
            <person name="Ohm R."/>
            <person name="Sun H."/>
            <person name="Tunlid A."/>
            <person name="Henrissat B."/>
            <person name="Grigoriev I.V."/>
            <person name="Hibbett D.S."/>
            <person name="Martin F."/>
        </authorList>
    </citation>
    <scope>NUCLEOTIDE SEQUENCE [LARGE SCALE GENOMIC DNA]</scope>
    <source>
        <strain evidence="2">MUT 4182</strain>
    </source>
</reference>
<sequence>MDPLDPAMLLMASAASTAAYGISRAARPIAREVKKDFWAAERFAQKEMQVAGNALDDVVHAIEHWLHPNQRSPGA</sequence>
<dbReference type="HOGENOM" id="CLU_2672915_0_0_1"/>
<organism evidence="1 2">
    <name type="scientific">Tulasnella calospora MUT 4182</name>
    <dbReference type="NCBI Taxonomy" id="1051891"/>
    <lineage>
        <taxon>Eukaryota</taxon>
        <taxon>Fungi</taxon>
        <taxon>Dikarya</taxon>
        <taxon>Basidiomycota</taxon>
        <taxon>Agaricomycotina</taxon>
        <taxon>Agaricomycetes</taxon>
        <taxon>Cantharellales</taxon>
        <taxon>Tulasnellaceae</taxon>
        <taxon>Tulasnella</taxon>
    </lineage>
</organism>
<gene>
    <name evidence="1" type="ORF">M407DRAFT_28141</name>
</gene>
<keyword evidence="2" id="KW-1185">Reference proteome</keyword>
<protein>
    <submittedName>
        <fullName evidence="1">Uncharacterized protein</fullName>
    </submittedName>
</protein>
<dbReference type="OrthoDB" id="10484932at2759"/>
<reference evidence="1 2" key="1">
    <citation type="submission" date="2014-04" db="EMBL/GenBank/DDBJ databases">
        <authorList>
            <consortium name="DOE Joint Genome Institute"/>
            <person name="Kuo A."/>
            <person name="Girlanda M."/>
            <person name="Perotto S."/>
            <person name="Kohler A."/>
            <person name="Nagy L.G."/>
            <person name="Floudas D."/>
            <person name="Copeland A."/>
            <person name="Barry K.W."/>
            <person name="Cichocki N."/>
            <person name="Veneault-Fourrey C."/>
            <person name="LaButti K."/>
            <person name="Lindquist E.A."/>
            <person name="Lipzen A."/>
            <person name="Lundell T."/>
            <person name="Morin E."/>
            <person name="Murat C."/>
            <person name="Sun H."/>
            <person name="Tunlid A."/>
            <person name="Henrissat B."/>
            <person name="Grigoriev I.V."/>
            <person name="Hibbett D.S."/>
            <person name="Martin F."/>
            <person name="Nordberg H.P."/>
            <person name="Cantor M.N."/>
            <person name="Hua S.X."/>
        </authorList>
    </citation>
    <scope>NUCLEOTIDE SEQUENCE [LARGE SCALE GENOMIC DNA]</scope>
    <source>
        <strain evidence="1 2">MUT 4182</strain>
    </source>
</reference>
<accession>A0A0C3LM13</accession>